<dbReference type="Proteomes" id="UP000509761">
    <property type="component" value="Chromosome"/>
</dbReference>
<gene>
    <name evidence="1" type="ORF">FX987_02526</name>
</gene>
<dbReference type="EMBL" id="CP054580">
    <property type="protein sequence ID" value="QKS24744.1"/>
    <property type="molecule type" value="Genomic_DNA"/>
</dbReference>
<proteinExistence type="predicted"/>
<keyword evidence="2" id="KW-1185">Reference proteome</keyword>
<sequence length="50" mass="5815">MTTQAFSHPVTEASVPLLKRIGLSAYRLLERMTERSYRQHKTFLTQSYGL</sequence>
<dbReference type="AlphaFoldDB" id="A0AAP9NNB9"/>
<protein>
    <submittedName>
        <fullName evidence="1">Uncharacterized protein</fullName>
    </submittedName>
</protein>
<evidence type="ECO:0000313" key="1">
    <source>
        <dbReference type="EMBL" id="QKS24744.1"/>
    </source>
</evidence>
<reference evidence="1 2" key="1">
    <citation type="submission" date="2019-12" db="EMBL/GenBank/DDBJ databases">
        <title>Genome sequencing and assembly of endphytes of Porphyra tenera.</title>
        <authorList>
            <person name="Park J.M."/>
            <person name="Shin R."/>
            <person name="Jo S.H."/>
        </authorList>
    </citation>
    <scope>NUCLEOTIDE SEQUENCE [LARGE SCALE GENOMIC DNA]</scope>
    <source>
        <strain evidence="1 2">GPM3</strain>
    </source>
</reference>
<accession>A0AAP9NNB9</accession>
<evidence type="ECO:0000313" key="2">
    <source>
        <dbReference type="Proteomes" id="UP000509761"/>
    </source>
</evidence>
<organism evidence="1 2">
    <name type="scientific">Vreelandella titanicae</name>
    <dbReference type="NCBI Taxonomy" id="664683"/>
    <lineage>
        <taxon>Bacteria</taxon>
        <taxon>Pseudomonadati</taxon>
        <taxon>Pseudomonadota</taxon>
        <taxon>Gammaproteobacteria</taxon>
        <taxon>Oceanospirillales</taxon>
        <taxon>Halomonadaceae</taxon>
        <taxon>Vreelandella</taxon>
    </lineage>
</organism>
<name>A0AAP9NNB9_9GAMM</name>